<feature type="domain" description="NADPH-dependent FMN reductase-like" evidence="1">
    <location>
        <begin position="5"/>
        <end position="146"/>
    </location>
</feature>
<proteinExistence type="predicted"/>
<dbReference type="InterPro" id="IPR050712">
    <property type="entry name" value="NAD(P)H-dep_reductase"/>
</dbReference>
<evidence type="ECO:0000313" key="3">
    <source>
        <dbReference type="Proteomes" id="UP000706333"/>
    </source>
</evidence>
<dbReference type="InterPro" id="IPR005025">
    <property type="entry name" value="FMN_Rdtase-like_dom"/>
</dbReference>
<evidence type="ECO:0000313" key="2">
    <source>
        <dbReference type="EMBL" id="MBK5926762.1"/>
    </source>
</evidence>
<gene>
    <name evidence="2" type="ORF">CCR87_05270</name>
</gene>
<reference evidence="2" key="2">
    <citation type="journal article" date="2020" name="Microorganisms">
        <title>Osmotic Adaptation and Compatible Solute Biosynthesis of Phototrophic Bacteria as Revealed from Genome Analyses.</title>
        <authorList>
            <person name="Imhoff J.F."/>
            <person name="Rahn T."/>
            <person name="Kunzel S."/>
            <person name="Keller A."/>
            <person name="Neulinger S.C."/>
        </authorList>
    </citation>
    <scope>NUCLEOTIDE SEQUENCE</scope>
    <source>
        <strain evidence="2">LMG 28126</strain>
    </source>
</reference>
<dbReference type="PANTHER" id="PTHR30543">
    <property type="entry name" value="CHROMATE REDUCTASE"/>
    <property type="match status" value="1"/>
</dbReference>
<dbReference type="AlphaFoldDB" id="A0A934WIH5"/>
<dbReference type="Pfam" id="PF03358">
    <property type="entry name" value="FMN_red"/>
    <property type="match status" value="1"/>
</dbReference>
<comment type="caution">
    <text evidence="2">The sequence shown here is derived from an EMBL/GenBank/DDBJ whole genome shotgun (WGS) entry which is preliminary data.</text>
</comment>
<accession>A0A934WIH5</accession>
<dbReference type="Proteomes" id="UP000706333">
    <property type="component" value="Unassembled WGS sequence"/>
</dbReference>
<evidence type="ECO:0000259" key="1">
    <source>
        <dbReference type="Pfam" id="PF03358"/>
    </source>
</evidence>
<dbReference type="InterPro" id="IPR029039">
    <property type="entry name" value="Flavoprotein-like_sf"/>
</dbReference>
<dbReference type="RefSeq" id="WP_201156529.1">
    <property type="nucleotide sequence ID" value="NZ_NHSD01000163.1"/>
</dbReference>
<keyword evidence="3" id="KW-1185">Reference proteome</keyword>
<dbReference type="PANTHER" id="PTHR30543:SF21">
    <property type="entry name" value="NAD(P)H-DEPENDENT FMN REDUCTASE LOT6"/>
    <property type="match status" value="1"/>
</dbReference>
<dbReference type="Gene3D" id="3.40.50.360">
    <property type="match status" value="1"/>
</dbReference>
<dbReference type="GO" id="GO:0016491">
    <property type="term" value="F:oxidoreductase activity"/>
    <property type="evidence" value="ECO:0007669"/>
    <property type="project" value="InterPro"/>
</dbReference>
<dbReference type="EMBL" id="NHSD01000163">
    <property type="protein sequence ID" value="MBK5926762.1"/>
    <property type="molecule type" value="Genomic_DNA"/>
</dbReference>
<protein>
    <submittedName>
        <fullName evidence="2">NADPH-dependent FMN reductase</fullName>
    </submittedName>
</protein>
<dbReference type="GO" id="GO:0010181">
    <property type="term" value="F:FMN binding"/>
    <property type="evidence" value="ECO:0007669"/>
    <property type="project" value="TreeGrafter"/>
</dbReference>
<dbReference type="SUPFAM" id="SSF52218">
    <property type="entry name" value="Flavoproteins"/>
    <property type="match status" value="1"/>
</dbReference>
<reference evidence="2" key="1">
    <citation type="submission" date="2017-05" db="EMBL/GenBank/DDBJ databases">
        <authorList>
            <person name="Imhoff J.F."/>
            <person name="Rahn T."/>
            <person name="Kuenzel S."/>
            <person name="Neulinger S.C."/>
        </authorList>
    </citation>
    <scope>NUCLEOTIDE SEQUENCE</scope>
    <source>
        <strain evidence="2">LMG 28126</strain>
    </source>
</reference>
<name>A0A934WIH5_9RHOB</name>
<organism evidence="2 3">
    <name type="scientific">Rhodobaculum claviforme</name>
    <dbReference type="NCBI Taxonomy" id="1549854"/>
    <lineage>
        <taxon>Bacteria</taxon>
        <taxon>Pseudomonadati</taxon>
        <taxon>Pseudomonadota</taxon>
        <taxon>Alphaproteobacteria</taxon>
        <taxon>Rhodobacterales</taxon>
        <taxon>Paracoccaceae</taxon>
        <taxon>Rhodobaculum</taxon>
    </lineage>
</organism>
<sequence length="187" mass="19737">MSDLKLVGLCGSLRSASTNRTLMRFAATRFGAPLIEGDLRLPLYDGDLEDAHGIPAEVEALAARIRDADAVILGCPEYNGGVTGVMKNALDWLSRVKTPVWRDKPVAILSAAAGRAGGARAQYALRLNLVAFRPALVPGPEVLVGASYEAFDADGAPREAAAVALVDEVMAQLRTAAQQRRAKRAAA</sequence>
<dbReference type="GO" id="GO:0005829">
    <property type="term" value="C:cytosol"/>
    <property type="evidence" value="ECO:0007669"/>
    <property type="project" value="TreeGrafter"/>
</dbReference>